<evidence type="ECO:0000313" key="5">
    <source>
        <dbReference type="Proteomes" id="UP000005019"/>
    </source>
</evidence>
<keyword evidence="2" id="KW-0732">Signal</keyword>
<dbReference type="InterPro" id="IPR025392">
    <property type="entry name" value="DUF4124"/>
</dbReference>
<dbReference type="Pfam" id="PF13511">
    <property type="entry name" value="DUF4124"/>
    <property type="match status" value="1"/>
</dbReference>
<keyword evidence="5" id="KW-1185">Reference proteome</keyword>
<dbReference type="STRING" id="1000565.METUNv1_00410"/>
<evidence type="ECO:0000313" key="4">
    <source>
        <dbReference type="EMBL" id="EGK73237.1"/>
    </source>
</evidence>
<reference evidence="4 5" key="1">
    <citation type="journal article" date="2011" name="J. Bacteriol.">
        <title>Genome sequence of Methyloversatilis universalis FAM5T, a methylotrophic representative of the order Rhodocyclales.</title>
        <authorList>
            <person name="Kittichotirat W."/>
            <person name="Good N.M."/>
            <person name="Hall R."/>
            <person name="Bringel F."/>
            <person name="Lajus A."/>
            <person name="Medigue C."/>
            <person name="Smalley N.E."/>
            <person name="Beck D."/>
            <person name="Bumgarner R."/>
            <person name="Vuilleumier S."/>
            <person name="Kalyuzhnaya M.G."/>
        </authorList>
    </citation>
    <scope>NUCLEOTIDE SEQUENCE [LARGE SCALE GENOMIC DNA]</scope>
    <source>
        <strain evidence="5">ATCC BAA-1314 / JCM 13912 / FAM5</strain>
    </source>
</reference>
<dbReference type="RefSeq" id="WP_008058330.1">
    <property type="nucleotide sequence ID" value="NZ_AFHG01000029.1"/>
</dbReference>
<dbReference type="eggNOG" id="ENOG5032662">
    <property type="taxonomic scope" value="Bacteria"/>
</dbReference>
<sequence>MFTAEARVRIAAVLLLGLLPLTCAAQVYQYKDAQGRTVFSDTPPPGANATKKSLNVPQPSGDATRSTQDKLQEFQKRREDRLEAESKAAKEQAEKDKAAENCTRARNRLTALQSGQRIVRFNAQGEKEYIDDPTREKEIASAQQSVAEWCK</sequence>
<name>F5R8D4_METUF</name>
<evidence type="ECO:0000256" key="2">
    <source>
        <dbReference type="SAM" id="SignalP"/>
    </source>
</evidence>
<evidence type="ECO:0000256" key="1">
    <source>
        <dbReference type="SAM" id="MobiDB-lite"/>
    </source>
</evidence>
<protein>
    <recommendedName>
        <fullName evidence="3">DUF4124 domain-containing protein</fullName>
    </recommendedName>
</protein>
<evidence type="ECO:0000259" key="3">
    <source>
        <dbReference type="Pfam" id="PF13511"/>
    </source>
</evidence>
<dbReference type="OrthoDB" id="8794394at2"/>
<proteinExistence type="predicted"/>
<organism evidence="4 5">
    <name type="scientific">Methyloversatilis universalis (strain ATCC BAA-1314 / DSM 25237 / JCM 13912 / CCUG 52030 / FAM5)</name>
    <dbReference type="NCBI Taxonomy" id="1000565"/>
    <lineage>
        <taxon>Bacteria</taxon>
        <taxon>Pseudomonadati</taxon>
        <taxon>Pseudomonadota</taxon>
        <taxon>Betaproteobacteria</taxon>
        <taxon>Nitrosomonadales</taxon>
        <taxon>Sterolibacteriaceae</taxon>
        <taxon>Methyloversatilis</taxon>
    </lineage>
</organism>
<feature type="compositionally biased region" description="Basic and acidic residues" evidence="1">
    <location>
        <begin position="67"/>
        <end position="99"/>
    </location>
</feature>
<feature type="signal peptide" evidence="2">
    <location>
        <begin position="1"/>
        <end position="25"/>
    </location>
</feature>
<dbReference type="AlphaFoldDB" id="F5R8D4"/>
<feature type="domain" description="DUF4124" evidence="3">
    <location>
        <begin position="14"/>
        <end position="60"/>
    </location>
</feature>
<gene>
    <name evidence="4" type="ORF">METUNv1_00410</name>
</gene>
<dbReference type="EMBL" id="AFHG01000029">
    <property type="protein sequence ID" value="EGK73237.1"/>
    <property type="molecule type" value="Genomic_DNA"/>
</dbReference>
<feature type="compositionally biased region" description="Polar residues" evidence="1">
    <location>
        <begin position="50"/>
        <end position="66"/>
    </location>
</feature>
<comment type="caution">
    <text evidence="4">The sequence shown here is derived from an EMBL/GenBank/DDBJ whole genome shotgun (WGS) entry which is preliminary data.</text>
</comment>
<accession>F5R8D4</accession>
<feature type="chain" id="PRO_5003330802" description="DUF4124 domain-containing protein" evidence="2">
    <location>
        <begin position="26"/>
        <end position="151"/>
    </location>
</feature>
<dbReference type="Proteomes" id="UP000005019">
    <property type="component" value="Unassembled WGS sequence"/>
</dbReference>
<feature type="region of interest" description="Disordered" evidence="1">
    <location>
        <begin position="39"/>
        <end position="100"/>
    </location>
</feature>